<feature type="compositionally biased region" description="Polar residues" evidence="1">
    <location>
        <begin position="16"/>
        <end position="26"/>
    </location>
</feature>
<reference evidence="2" key="1">
    <citation type="submission" date="2021-02" db="EMBL/GenBank/DDBJ databases">
        <authorList>
            <person name="Pothier F. J."/>
        </authorList>
    </citation>
    <scope>NUCLEOTIDE SEQUENCE</scope>
    <source>
        <strain evidence="2">CFBP 1159</strain>
    </source>
</reference>
<dbReference type="EMBL" id="HG992341">
    <property type="protein sequence ID" value="CAE6754755.1"/>
    <property type="molecule type" value="Genomic_DNA"/>
</dbReference>
<name>A0A8D6UZ87_9XANT</name>
<feature type="region of interest" description="Disordered" evidence="1">
    <location>
        <begin position="1"/>
        <end position="86"/>
    </location>
</feature>
<protein>
    <submittedName>
        <fullName evidence="2">Uncharacterized protein</fullName>
    </submittedName>
</protein>
<gene>
    <name evidence="2" type="ORF">CFBP1159_17690</name>
</gene>
<accession>A0A8D6UZ87</accession>
<dbReference type="EMBL" id="HG992341">
    <property type="protein sequence ID" value="CAE6754776.1"/>
    <property type="molecule type" value="Genomic_DNA"/>
</dbReference>
<organism evidence="2">
    <name type="scientific">Xanthomonas arboricola pv. corylina</name>
    <dbReference type="NCBI Taxonomy" id="487821"/>
    <lineage>
        <taxon>Bacteria</taxon>
        <taxon>Pseudomonadati</taxon>
        <taxon>Pseudomonadota</taxon>
        <taxon>Gammaproteobacteria</taxon>
        <taxon>Lysobacterales</taxon>
        <taxon>Lysobacteraceae</taxon>
        <taxon>Xanthomonas</taxon>
    </lineage>
</organism>
<dbReference type="AlphaFoldDB" id="A0A8D6UZ87"/>
<proteinExistence type="predicted"/>
<sequence length="380" mass="41859">MGLCNSKPSVAGSPARYTTRTTEQATPSESSSPSRRDSSSSSTNALRDALPSPPRRAASPEPQGSPSRQGAGWSGQEGFSGWSEYQGNLHDSAHEWQGVSTGEYPIAPADMWAPPAWNPYPTGTASSHHQALQKRAQEWANLTTTTLQHDGKDPRLAQAITHLFLIFADSPTFRQTMATIQKEGMVGIRIDPEVATAHFNPQQREVVLGEMMARDPTTAMGVLAFELSNASLDLAFKECERNAAIAQLSPANSRKALKELNTIPPATFRLIIWKRTKRCVGLVSTTPTHGIAWLQPKDTSSLAPGRRTRQWQIRWLLVIWVGMSNSTQNEICDLLHPRCWVSVHKGIYILDDLLANTSDIQLEIIHRDTRGTKLPGLRKA</sequence>
<feature type="compositionally biased region" description="Low complexity" evidence="1">
    <location>
        <begin position="27"/>
        <end position="60"/>
    </location>
</feature>
<evidence type="ECO:0000256" key="1">
    <source>
        <dbReference type="SAM" id="MobiDB-lite"/>
    </source>
</evidence>
<evidence type="ECO:0000313" key="2">
    <source>
        <dbReference type="EMBL" id="CAE6754776.1"/>
    </source>
</evidence>
<dbReference type="Proteomes" id="UP000835243">
    <property type="component" value="Chromosome"/>
</dbReference>